<organism evidence="1 2">
    <name type="scientific">Morella rubra</name>
    <name type="common">Chinese bayberry</name>
    <dbReference type="NCBI Taxonomy" id="262757"/>
    <lineage>
        <taxon>Eukaryota</taxon>
        <taxon>Viridiplantae</taxon>
        <taxon>Streptophyta</taxon>
        <taxon>Embryophyta</taxon>
        <taxon>Tracheophyta</taxon>
        <taxon>Spermatophyta</taxon>
        <taxon>Magnoliopsida</taxon>
        <taxon>eudicotyledons</taxon>
        <taxon>Gunneridae</taxon>
        <taxon>Pentapetalae</taxon>
        <taxon>rosids</taxon>
        <taxon>fabids</taxon>
        <taxon>Fagales</taxon>
        <taxon>Myricaceae</taxon>
        <taxon>Morella</taxon>
    </lineage>
</organism>
<dbReference type="Proteomes" id="UP000516437">
    <property type="component" value="Chromosome 2"/>
</dbReference>
<evidence type="ECO:0000313" key="1">
    <source>
        <dbReference type="EMBL" id="KAB1221401.1"/>
    </source>
</evidence>
<keyword evidence="2" id="KW-1185">Reference proteome</keyword>
<protein>
    <submittedName>
        <fullName evidence="1">Uncharacterized protein</fullName>
    </submittedName>
</protein>
<comment type="caution">
    <text evidence="1">The sequence shown here is derived from an EMBL/GenBank/DDBJ whole genome shotgun (WGS) entry which is preliminary data.</text>
</comment>
<accession>A0A6A1W866</accession>
<evidence type="ECO:0000313" key="2">
    <source>
        <dbReference type="Proteomes" id="UP000516437"/>
    </source>
</evidence>
<proteinExistence type="predicted"/>
<gene>
    <name evidence="1" type="ORF">CJ030_MR2G013125</name>
</gene>
<sequence length="158" mass="18531">MVEIDVTVQTYCGASGRDVTFIQRNVCFHITRCQENIVRMLLMDQTFLKVVEQASWVLFLQRTGYVSVDMMREFYAIIRRVADVSKPGWEVIVRNTRDMFSLDELARFFGYERPMAASLNLLLSEEGRPYKFKVMHLILSYCIDPKKLKTELSFHQAE</sequence>
<dbReference type="EMBL" id="RXIC02000020">
    <property type="protein sequence ID" value="KAB1221401.1"/>
    <property type="molecule type" value="Genomic_DNA"/>
</dbReference>
<reference evidence="1 2" key="1">
    <citation type="journal article" date="2019" name="Plant Biotechnol. J.">
        <title>The red bayberry genome and genetic basis of sex determination.</title>
        <authorList>
            <person name="Jia H.M."/>
            <person name="Jia H.J."/>
            <person name="Cai Q.L."/>
            <person name="Wang Y."/>
            <person name="Zhao H.B."/>
            <person name="Yang W.F."/>
            <person name="Wang G.Y."/>
            <person name="Li Y.H."/>
            <person name="Zhan D.L."/>
            <person name="Shen Y.T."/>
            <person name="Niu Q.F."/>
            <person name="Chang L."/>
            <person name="Qiu J."/>
            <person name="Zhao L."/>
            <person name="Xie H.B."/>
            <person name="Fu W.Y."/>
            <person name="Jin J."/>
            <person name="Li X.W."/>
            <person name="Jiao Y."/>
            <person name="Zhou C.C."/>
            <person name="Tu T."/>
            <person name="Chai C.Y."/>
            <person name="Gao J.L."/>
            <person name="Fan L.J."/>
            <person name="van de Weg E."/>
            <person name="Wang J.Y."/>
            <person name="Gao Z.S."/>
        </authorList>
    </citation>
    <scope>NUCLEOTIDE SEQUENCE [LARGE SCALE GENOMIC DNA]</scope>
    <source>
        <tissue evidence="1">Leaves</tissue>
    </source>
</reference>
<dbReference type="AlphaFoldDB" id="A0A6A1W866"/>
<name>A0A6A1W866_9ROSI</name>